<feature type="region of interest" description="Disordered" evidence="1">
    <location>
        <begin position="576"/>
        <end position="626"/>
    </location>
</feature>
<feature type="compositionally biased region" description="Acidic residues" evidence="1">
    <location>
        <begin position="1088"/>
        <end position="1109"/>
    </location>
</feature>
<feature type="compositionally biased region" description="Polar residues" evidence="1">
    <location>
        <begin position="984"/>
        <end position="1008"/>
    </location>
</feature>
<feature type="region of interest" description="Disordered" evidence="1">
    <location>
        <begin position="1088"/>
        <end position="1123"/>
    </location>
</feature>
<feature type="compositionally biased region" description="Polar residues" evidence="1">
    <location>
        <begin position="268"/>
        <end position="277"/>
    </location>
</feature>
<comment type="caution">
    <text evidence="2">The sequence shown here is derived from an EMBL/GenBank/DDBJ whole genome shotgun (WGS) entry which is preliminary data.</text>
</comment>
<accession>A0A640K807</accession>
<feature type="compositionally biased region" description="Pro residues" evidence="1">
    <location>
        <begin position="783"/>
        <end position="794"/>
    </location>
</feature>
<dbReference type="Proteomes" id="UP000419144">
    <property type="component" value="Unassembled WGS sequence"/>
</dbReference>
<keyword evidence="3" id="KW-1185">Reference proteome</keyword>
<gene>
    <name evidence="2" type="ORF">LtaPh_0408400</name>
</gene>
<protein>
    <submittedName>
        <fullName evidence="2">Uncharacterized protein</fullName>
    </submittedName>
</protein>
<evidence type="ECO:0000256" key="1">
    <source>
        <dbReference type="SAM" id="MobiDB-lite"/>
    </source>
</evidence>
<dbReference type="EMBL" id="BLBS01000004">
    <property type="protein sequence ID" value="GET85693.1"/>
    <property type="molecule type" value="Genomic_DNA"/>
</dbReference>
<evidence type="ECO:0000313" key="2">
    <source>
        <dbReference type="EMBL" id="GET85693.1"/>
    </source>
</evidence>
<feature type="compositionally biased region" description="Polar residues" evidence="1">
    <location>
        <begin position="326"/>
        <end position="342"/>
    </location>
</feature>
<feature type="compositionally biased region" description="Low complexity" evidence="1">
    <location>
        <begin position="707"/>
        <end position="719"/>
    </location>
</feature>
<reference evidence="2" key="1">
    <citation type="submission" date="2019-11" db="EMBL/GenBank/DDBJ databases">
        <title>Leishmania tarentolae CDS.</title>
        <authorList>
            <person name="Goto Y."/>
            <person name="Yamagishi J."/>
        </authorList>
    </citation>
    <scope>NUCLEOTIDE SEQUENCE [LARGE SCALE GENOMIC DNA]</scope>
    <source>
        <strain evidence="2">Parrot Tar II</strain>
    </source>
</reference>
<dbReference type="OrthoDB" id="267401at2759"/>
<feature type="compositionally biased region" description="Polar residues" evidence="1">
    <location>
        <begin position="1"/>
        <end position="10"/>
    </location>
</feature>
<feature type="region of interest" description="Disordered" evidence="1">
    <location>
        <begin position="1"/>
        <end position="69"/>
    </location>
</feature>
<name>A0A640K807_LEITA</name>
<proteinExistence type="predicted"/>
<feature type="region of interest" description="Disordered" evidence="1">
    <location>
        <begin position="144"/>
        <end position="186"/>
    </location>
</feature>
<feature type="compositionally biased region" description="Polar residues" evidence="1">
    <location>
        <begin position="33"/>
        <end position="48"/>
    </location>
</feature>
<organism evidence="2 3">
    <name type="scientific">Leishmania tarentolae</name>
    <name type="common">Sauroleishmania tarentolae</name>
    <dbReference type="NCBI Taxonomy" id="5689"/>
    <lineage>
        <taxon>Eukaryota</taxon>
        <taxon>Discoba</taxon>
        <taxon>Euglenozoa</taxon>
        <taxon>Kinetoplastea</taxon>
        <taxon>Metakinetoplastina</taxon>
        <taxon>Trypanosomatida</taxon>
        <taxon>Trypanosomatidae</taxon>
        <taxon>Leishmaniinae</taxon>
        <taxon>Leishmania</taxon>
        <taxon>lizard Leishmania</taxon>
    </lineage>
</organism>
<feature type="region of interest" description="Disordered" evidence="1">
    <location>
        <begin position="769"/>
        <end position="1018"/>
    </location>
</feature>
<feature type="compositionally biased region" description="Polar residues" evidence="1">
    <location>
        <begin position="240"/>
        <end position="251"/>
    </location>
</feature>
<feature type="region of interest" description="Disordered" evidence="1">
    <location>
        <begin position="204"/>
        <end position="342"/>
    </location>
</feature>
<feature type="compositionally biased region" description="Low complexity" evidence="1">
    <location>
        <begin position="158"/>
        <end position="167"/>
    </location>
</feature>
<sequence>MQPAPRSSTMVADRARSVSGCYSPNEVGPPQRNAATASPQPQRASLATMSMPPHPGSTSEPPMTLQSTSRDGAMANGVLLGSLTEYMPVSAVAYAKSTAAEQTFTGATAVPVLRNNTSRDHNARYSLEAPSLSTLENSQNLFEHSTRGARQSGGQGSGAAPQAPFQQRASLDTVRQGSDVSASQALRGSKHSITVLKAAPGGWAQECERSPTANSTAQLRGSWDTPGIEATPMQPPRRASLNQATSTTQLDSGRRNVQVEKMPPIGETSLSTVSEAGTTAELRHAPPQHSSASASGAIVQRTPWPAPPSTTTSSPAASMQHAGSRLSWQSSRGAPCSMQSPAQSKMALTSVNNDVVPQHCPSRNGAVREAGEPLLTGPFTLQVSTTTLTTTCKKVRYLLPSEPFDPDAPDPSDIGGLKAEEEAALLNPVSYTCAVDEVSGRYPMLLRRPSAQGGDALCDRPDSVSGWLGDGAPRPTFLLDDGNRWVRATNRPAVATTRDPSGTRTTQLPAPRILQNTGVVNPSTTPDTTSEPFPAYQRGAADGRTMQPSNGKDAGGYLLQRHVQQIATGKRLVKGTMFQPPSMGKRHMEQYRREQDEDRVHPTAPVKDTDGSAGALAPQPQRQQSGTLERLYDEILRRARQNRRTTLPATIPPAAGPPQALPLQLPGAVERAVPPTTDGRSGRPHCSSAEPAPARCGSRVNPGVALRPPHAASPPRSSSQPCTPICPHERMSSDRTMGSRGGYRPPSMYSAAQREQQASMRLDCAAAAATGGAGPRLPNSAPHTPPAAPPPKRVVPPRHASSLTRGSPPLSRGGRPVGPKQQLDRASSRPQSQPCPTPHVKPGYGVAAAVSGTGGHMPRHRPARFSEHDTAILATPSPRVSETGHLYRSGSARPYNHVSGSHAPPPPPAPAQSFQRATVHASPSGFVPRPPNSEEAHRQQYQHSPPLSLYGHEEGCHAASLHPYRPASSDGCTADDDADAAGTPTAQHTAARTFSYSHDGSRSSNAGHSRTLPLPSAAASASASPYHAAPVISQENDEALMEVSSCTTDTQPIAVSECSEDEMIDEDDGLKKAPPVLVFGDEVFTPEGDEYVEDSDEYATYDEGYDTESEGSGGHYRERDETY</sequence>
<evidence type="ECO:0000313" key="3">
    <source>
        <dbReference type="Proteomes" id="UP000419144"/>
    </source>
</evidence>
<feature type="compositionally biased region" description="Basic and acidic residues" evidence="1">
    <location>
        <begin position="586"/>
        <end position="601"/>
    </location>
</feature>
<dbReference type="AlphaFoldDB" id="A0A640K807"/>
<feature type="compositionally biased region" description="Low complexity" evidence="1">
    <location>
        <begin position="309"/>
        <end position="318"/>
    </location>
</feature>
<feature type="compositionally biased region" description="Polar residues" evidence="1">
    <location>
        <begin position="56"/>
        <end position="69"/>
    </location>
</feature>
<feature type="region of interest" description="Disordered" evidence="1">
    <location>
        <begin position="671"/>
        <end position="757"/>
    </location>
</feature>
<feature type="compositionally biased region" description="Polar residues" evidence="1">
    <location>
        <begin position="168"/>
        <end position="186"/>
    </location>
</feature>
<dbReference type="VEuPathDB" id="TriTrypDB:LtaPh_0408400"/>